<evidence type="ECO:0000313" key="2">
    <source>
        <dbReference type="Proteomes" id="UP001195769"/>
    </source>
</evidence>
<sequence>MSTAPGTIVRNLTFQSENLGRETTILLVFDTDMEGLYDTIYPVVWKAITFPARGSYSYDVTYTDNFAFSKADIGHDNLVRTFRHFELKPGQKTTLSLKDNNKTRFSPPVNDIKDYLTAENETGFLQDLAVGFYNPSKAIMAKPDPLLFFKEDGEWKQLCNPSKASMTGPDPMLFFKEVEDGGKATAQWKPVLRIYVESDYQETEVLVNAIKGTAILEQDLRRLFRNTVFNLKRNTLTRRFKLTKTNP</sequence>
<accession>A0AAD4HEJ9</accession>
<protein>
    <submittedName>
        <fullName evidence="1">Uncharacterized protein</fullName>
    </submittedName>
</protein>
<dbReference type="Proteomes" id="UP001195769">
    <property type="component" value="Unassembled WGS sequence"/>
</dbReference>
<keyword evidence="2" id="KW-1185">Reference proteome</keyword>
<evidence type="ECO:0000313" key="1">
    <source>
        <dbReference type="EMBL" id="KAG1893291.1"/>
    </source>
</evidence>
<proteinExistence type="predicted"/>
<organism evidence="1 2">
    <name type="scientific">Suillus fuscotomentosus</name>
    <dbReference type="NCBI Taxonomy" id="1912939"/>
    <lineage>
        <taxon>Eukaryota</taxon>
        <taxon>Fungi</taxon>
        <taxon>Dikarya</taxon>
        <taxon>Basidiomycota</taxon>
        <taxon>Agaricomycotina</taxon>
        <taxon>Agaricomycetes</taxon>
        <taxon>Agaricomycetidae</taxon>
        <taxon>Boletales</taxon>
        <taxon>Suillineae</taxon>
        <taxon>Suillaceae</taxon>
        <taxon>Suillus</taxon>
    </lineage>
</organism>
<gene>
    <name evidence="1" type="ORF">F5891DRAFT_1196621</name>
</gene>
<dbReference type="EMBL" id="JABBWK010000103">
    <property type="protein sequence ID" value="KAG1893291.1"/>
    <property type="molecule type" value="Genomic_DNA"/>
</dbReference>
<dbReference type="GeneID" id="64662630"/>
<dbReference type="AlphaFoldDB" id="A0AAD4HEJ9"/>
<name>A0AAD4HEJ9_9AGAM</name>
<reference evidence="1" key="1">
    <citation type="journal article" date="2020" name="New Phytol.">
        <title>Comparative genomics reveals dynamic genome evolution in host specialist ectomycorrhizal fungi.</title>
        <authorList>
            <person name="Lofgren L.A."/>
            <person name="Nguyen N.H."/>
            <person name="Vilgalys R."/>
            <person name="Ruytinx J."/>
            <person name="Liao H.L."/>
            <person name="Branco S."/>
            <person name="Kuo A."/>
            <person name="LaButti K."/>
            <person name="Lipzen A."/>
            <person name="Andreopoulos W."/>
            <person name="Pangilinan J."/>
            <person name="Riley R."/>
            <person name="Hundley H."/>
            <person name="Na H."/>
            <person name="Barry K."/>
            <person name="Grigoriev I.V."/>
            <person name="Stajich J.E."/>
            <person name="Kennedy P.G."/>
        </authorList>
    </citation>
    <scope>NUCLEOTIDE SEQUENCE</scope>
    <source>
        <strain evidence="1">FC203</strain>
    </source>
</reference>
<comment type="caution">
    <text evidence="1">The sequence shown here is derived from an EMBL/GenBank/DDBJ whole genome shotgun (WGS) entry which is preliminary data.</text>
</comment>
<dbReference type="RefSeq" id="XP_041218867.1">
    <property type="nucleotide sequence ID" value="XM_041368332.1"/>
</dbReference>